<dbReference type="AlphaFoldDB" id="A0A6C2USJ9"/>
<feature type="chain" id="PRO_5025498809" description="Chalcone isomerase domain-containing protein" evidence="1">
    <location>
        <begin position="19"/>
        <end position="214"/>
    </location>
</feature>
<evidence type="ECO:0000313" key="4">
    <source>
        <dbReference type="Proteomes" id="UP000346198"/>
    </source>
</evidence>
<accession>A0A6C2USJ9</accession>
<dbReference type="InterPro" id="IPR016087">
    <property type="entry name" value="Chalcone_isomerase"/>
</dbReference>
<dbReference type="SUPFAM" id="SSF54626">
    <property type="entry name" value="Chalcone isomerase"/>
    <property type="match status" value="1"/>
</dbReference>
<protein>
    <recommendedName>
        <fullName evidence="2">Chalcone isomerase domain-containing protein</fullName>
    </recommendedName>
</protein>
<sequence>MKKLLLSFLILASHHLFAAELEGVEFAETYKLGDSTLVLNGMGMRLATFVKVKVYAAGLYLEAKTSDGEKIIASDTKKVVRMVFKRDVDADVIQESWTEGFEKQCKKKELKTLLPSLAQLNALMSDMKDGEEMLYTFDQGTVEVFIGGASRGKVENNRMAQLLLGCWIGPKPPNKELKAGMLGKWLLSILGIINRASGGLRESNFFHAHQGLGS</sequence>
<feature type="domain" description="Chalcone isomerase" evidence="2">
    <location>
        <begin position="18"/>
        <end position="183"/>
    </location>
</feature>
<reference evidence="3 4" key="1">
    <citation type="submission" date="2019-04" db="EMBL/GenBank/DDBJ databases">
        <authorList>
            <person name="Van Vliet M D."/>
        </authorList>
    </citation>
    <scope>NUCLEOTIDE SEQUENCE [LARGE SCALE GENOMIC DNA]</scope>
    <source>
        <strain evidence="3 4">F21</strain>
    </source>
</reference>
<dbReference type="Pfam" id="PF16036">
    <property type="entry name" value="Chalcone_3"/>
    <property type="match status" value="1"/>
</dbReference>
<keyword evidence="4" id="KW-1185">Reference proteome</keyword>
<dbReference type="InterPro" id="IPR036298">
    <property type="entry name" value="Chalcone_isomerase_sf"/>
</dbReference>
<dbReference type="Gene3D" id="3.50.70.10">
    <property type="match status" value="1"/>
</dbReference>
<dbReference type="EMBL" id="CAAHFH010000002">
    <property type="protein sequence ID" value="VGO22197.1"/>
    <property type="molecule type" value="Genomic_DNA"/>
</dbReference>
<evidence type="ECO:0000259" key="2">
    <source>
        <dbReference type="Pfam" id="PF16036"/>
    </source>
</evidence>
<keyword evidence="1" id="KW-0732">Signal</keyword>
<evidence type="ECO:0000313" key="3">
    <source>
        <dbReference type="EMBL" id="VGO22197.1"/>
    </source>
</evidence>
<gene>
    <name evidence="3" type="ORF">SCARR_04279</name>
</gene>
<feature type="signal peptide" evidence="1">
    <location>
        <begin position="1"/>
        <end position="18"/>
    </location>
</feature>
<dbReference type="GO" id="GO:0016872">
    <property type="term" value="F:intramolecular lyase activity"/>
    <property type="evidence" value="ECO:0007669"/>
    <property type="project" value="InterPro"/>
</dbReference>
<proteinExistence type="predicted"/>
<organism evidence="3 4">
    <name type="scientific">Pontiella sulfatireligans</name>
    <dbReference type="NCBI Taxonomy" id="2750658"/>
    <lineage>
        <taxon>Bacteria</taxon>
        <taxon>Pseudomonadati</taxon>
        <taxon>Kiritimatiellota</taxon>
        <taxon>Kiritimatiellia</taxon>
        <taxon>Kiritimatiellales</taxon>
        <taxon>Pontiellaceae</taxon>
        <taxon>Pontiella</taxon>
    </lineage>
</organism>
<dbReference type="Proteomes" id="UP000346198">
    <property type="component" value="Unassembled WGS sequence"/>
</dbReference>
<dbReference type="InterPro" id="IPR016088">
    <property type="entry name" value="Chalcone_isomerase_3-sand"/>
</dbReference>
<evidence type="ECO:0000256" key="1">
    <source>
        <dbReference type="SAM" id="SignalP"/>
    </source>
</evidence>
<dbReference type="RefSeq" id="WP_168433499.1">
    <property type="nucleotide sequence ID" value="NZ_CAAHFH010000002.1"/>
</dbReference>
<name>A0A6C2USJ9_9BACT</name>